<evidence type="ECO:0000313" key="1">
    <source>
        <dbReference type="EMBL" id="KAK2548370.1"/>
    </source>
</evidence>
<sequence length="60" mass="6903">MDNCKTNQHHFIVQKGDSTCWMKMKAWMKASHKTHLKIKHTSFLLRTGSATQKWADKGSG</sequence>
<gene>
    <name evidence="1" type="ORF">P5673_031437</name>
</gene>
<dbReference type="AlphaFoldDB" id="A0AAD9PSR2"/>
<reference evidence="1" key="2">
    <citation type="journal article" date="2023" name="Science">
        <title>Genomic signatures of disease resistance in endangered staghorn corals.</title>
        <authorList>
            <person name="Vollmer S.V."/>
            <person name="Selwyn J.D."/>
            <person name="Despard B.A."/>
            <person name="Roesel C.L."/>
        </authorList>
    </citation>
    <scope>NUCLEOTIDE SEQUENCE</scope>
    <source>
        <strain evidence="1">K2</strain>
    </source>
</reference>
<dbReference type="EMBL" id="JARQWQ010000148">
    <property type="protein sequence ID" value="KAK2548370.1"/>
    <property type="molecule type" value="Genomic_DNA"/>
</dbReference>
<proteinExistence type="predicted"/>
<comment type="caution">
    <text evidence="1">The sequence shown here is derived from an EMBL/GenBank/DDBJ whole genome shotgun (WGS) entry which is preliminary data.</text>
</comment>
<reference evidence="1" key="1">
    <citation type="journal article" date="2023" name="G3 (Bethesda)">
        <title>Whole genome assembly and annotation of the endangered Caribbean coral Acropora cervicornis.</title>
        <authorList>
            <person name="Selwyn J.D."/>
            <person name="Vollmer S.V."/>
        </authorList>
    </citation>
    <scope>NUCLEOTIDE SEQUENCE</scope>
    <source>
        <strain evidence="1">K2</strain>
    </source>
</reference>
<evidence type="ECO:0000313" key="2">
    <source>
        <dbReference type="Proteomes" id="UP001249851"/>
    </source>
</evidence>
<accession>A0AAD9PSR2</accession>
<organism evidence="1 2">
    <name type="scientific">Acropora cervicornis</name>
    <name type="common">Staghorn coral</name>
    <dbReference type="NCBI Taxonomy" id="6130"/>
    <lineage>
        <taxon>Eukaryota</taxon>
        <taxon>Metazoa</taxon>
        <taxon>Cnidaria</taxon>
        <taxon>Anthozoa</taxon>
        <taxon>Hexacorallia</taxon>
        <taxon>Scleractinia</taxon>
        <taxon>Astrocoeniina</taxon>
        <taxon>Acroporidae</taxon>
        <taxon>Acropora</taxon>
    </lineage>
</organism>
<protein>
    <submittedName>
        <fullName evidence="1">Uncharacterized protein</fullName>
    </submittedName>
</protein>
<dbReference type="Proteomes" id="UP001249851">
    <property type="component" value="Unassembled WGS sequence"/>
</dbReference>
<keyword evidence="2" id="KW-1185">Reference proteome</keyword>
<name>A0AAD9PSR2_ACRCE</name>